<reference evidence="3 4" key="1">
    <citation type="submission" date="2018-01" db="EMBL/GenBank/DDBJ databases">
        <authorList>
            <person name="Clerissi C."/>
        </authorList>
    </citation>
    <scope>NUCLEOTIDE SEQUENCE [LARGE SCALE GENOMIC DNA]</scope>
    <source>
        <strain evidence="1">Cupriavidus taiwanensis LMG 19430</strain>
        <strain evidence="2">Cupriavidus taiwanensis SWF 66322</strain>
        <plasmid evidence="4">cbm2586_p</plasmid>
        <plasmid evidence="2">CBM2636p</plasmid>
        <plasmid evidence="3">cbm2636p</plasmid>
    </source>
</reference>
<dbReference type="EMBL" id="OFSN01000032">
    <property type="protein sequence ID" value="SOY77452.1"/>
    <property type="molecule type" value="Genomic_DNA"/>
</dbReference>
<sequence length="28" mass="3151">MAFKKTLIERALGAGEVAPFVRIEIRSF</sequence>
<geneLocation type="plasmid" evidence="2">
    <name>CBM2636p</name>
</geneLocation>
<geneLocation type="plasmid" evidence="3">
    <name>cbm2636p</name>
</geneLocation>
<dbReference type="EMBL" id="LT984815">
    <property type="protein sequence ID" value="SPD69375.1"/>
    <property type="molecule type" value="Genomic_DNA"/>
</dbReference>
<evidence type="ECO:0000313" key="1">
    <source>
        <dbReference type="EMBL" id="SOY77452.1"/>
    </source>
</evidence>
<gene>
    <name evidence="1" type="ORF">CBM2586_P130007</name>
    <name evidence="2" type="ORF">CBM2636_P20062</name>
</gene>
<evidence type="ECO:0000313" key="4">
    <source>
        <dbReference type="Proteomes" id="UP000257016"/>
    </source>
</evidence>
<geneLocation type="plasmid" evidence="4">
    <name>cbm2586_p</name>
</geneLocation>
<organism evidence="1 4">
    <name type="scientific">Cupriavidus taiwanensis</name>
    <dbReference type="NCBI Taxonomy" id="164546"/>
    <lineage>
        <taxon>Bacteria</taxon>
        <taxon>Pseudomonadati</taxon>
        <taxon>Pseudomonadota</taxon>
        <taxon>Betaproteobacteria</taxon>
        <taxon>Burkholderiales</taxon>
        <taxon>Burkholderiaceae</taxon>
        <taxon>Cupriavidus</taxon>
    </lineage>
</organism>
<dbReference type="AlphaFoldDB" id="A0A375GND8"/>
<keyword evidence="2" id="KW-0614">Plasmid</keyword>
<dbReference type="Proteomes" id="UP000254259">
    <property type="component" value="Plasmid CBM2636p"/>
</dbReference>
<name>A0A375GND8_9BURK</name>
<dbReference type="Proteomes" id="UP000257016">
    <property type="component" value="Unassembled WGS sequence"/>
</dbReference>
<evidence type="ECO:0000313" key="3">
    <source>
        <dbReference type="Proteomes" id="UP000254259"/>
    </source>
</evidence>
<evidence type="ECO:0000313" key="2">
    <source>
        <dbReference type="EMBL" id="SPD69375.1"/>
    </source>
</evidence>
<protein>
    <submittedName>
        <fullName evidence="1">Uncharacterized protein</fullName>
    </submittedName>
</protein>
<proteinExistence type="predicted"/>
<accession>A0A375GND8</accession>